<keyword evidence="3 6" id="KW-0378">Hydrolase</keyword>
<dbReference type="Pfam" id="PF06441">
    <property type="entry name" value="EHN"/>
    <property type="match status" value="1"/>
</dbReference>
<dbReference type="GO" id="GO:0004301">
    <property type="term" value="F:epoxide hydrolase activity"/>
    <property type="evidence" value="ECO:0007669"/>
    <property type="project" value="TreeGrafter"/>
</dbReference>
<dbReference type="InterPro" id="IPR016292">
    <property type="entry name" value="Epoxide_hydrolase"/>
</dbReference>
<dbReference type="OrthoDB" id="7130006at2759"/>
<protein>
    <submittedName>
        <fullName evidence="6">Epoxide hydrolase</fullName>
    </submittedName>
</protein>
<evidence type="ECO:0000256" key="2">
    <source>
        <dbReference type="ARBA" id="ARBA00022797"/>
    </source>
</evidence>
<evidence type="ECO:0000256" key="4">
    <source>
        <dbReference type="PIRSR" id="PIRSR001112-1"/>
    </source>
</evidence>
<feature type="active site" description="Nucleophile" evidence="4">
    <location>
        <position position="178"/>
    </location>
</feature>
<dbReference type="PANTHER" id="PTHR21661">
    <property type="entry name" value="EPOXIDE HYDROLASE 1-RELATED"/>
    <property type="match status" value="1"/>
</dbReference>
<reference evidence="6" key="2">
    <citation type="journal article" date="2022" name="Microb. Genom.">
        <title>A chromosome-scale genome assembly of the tomato pathogen Cladosporium fulvum reveals a compartmentalized genome architecture and the presence of a dispensable chromosome.</title>
        <authorList>
            <person name="Zaccaron A.Z."/>
            <person name="Chen L.H."/>
            <person name="Samaras A."/>
            <person name="Stergiopoulos I."/>
        </authorList>
    </citation>
    <scope>NUCLEOTIDE SEQUENCE</scope>
    <source>
        <strain evidence="6">Race5_Kim</strain>
    </source>
</reference>
<feature type="active site" description="Proton acceptor" evidence="4">
    <location>
        <position position="368"/>
    </location>
</feature>
<feature type="domain" description="Epoxide hydrolase N-terminal" evidence="5">
    <location>
        <begin position="4"/>
        <end position="114"/>
    </location>
</feature>
<proteinExistence type="inferred from homology"/>
<accession>A0A9Q8USK4</accession>
<dbReference type="GO" id="GO:0097176">
    <property type="term" value="P:epoxide metabolic process"/>
    <property type="evidence" value="ECO:0007669"/>
    <property type="project" value="TreeGrafter"/>
</dbReference>
<organism evidence="6 7">
    <name type="scientific">Passalora fulva</name>
    <name type="common">Tomato leaf mold</name>
    <name type="synonym">Cladosporium fulvum</name>
    <dbReference type="NCBI Taxonomy" id="5499"/>
    <lineage>
        <taxon>Eukaryota</taxon>
        <taxon>Fungi</taxon>
        <taxon>Dikarya</taxon>
        <taxon>Ascomycota</taxon>
        <taxon>Pezizomycotina</taxon>
        <taxon>Dothideomycetes</taxon>
        <taxon>Dothideomycetidae</taxon>
        <taxon>Mycosphaerellales</taxon>
        <taxon>Mycosphaerellaceae</taxon>
        <taxon>Fulvia</taxon>
    </lineage>
</organism>
<evidence type="ECO:0000256" key="3">
    <source>
        <dbReference type="ARBA" id="ARBA00022801"/>
    </source>
</evidence>
<dbReference type="SUPFAM" id="SSF53474">
    <property type="entry name" value="alpha/beta-Hydrolases"/>
    <property type="match status" value="1"/>
</dbReference>
<dbReference type="AlphaFoldDB" id="A0A9Q8USK4"/>
<dbReference type="OMA" id="WPDSFWR"/>
<keyword evidence="7" id="KW-1185">Reference proteome</keyword>
<evidence type="ECO:0000256" key="1">
    <source>
        <dbReference type="ARBA" id="ARBA00010088"/>
    </source>
</evidence>
<dbReference type="PANTHER" id="PTHR21661:SF35">
    <property type="entry name" value="EPOXIDE HYDROLASE"/>
    <property type="match status" value="1"/>
</dbReference>
<dbReference type="Gene3D" id="3.40.50.1820">
    <property type="entry name" value="alpha/beta hydrolase"/>
    <property type="match status" value="1"/>
</dbReference>
<dbReference type="PIRSF" id="PIRSF001112">
    <property type="entry name" value="Epoxide_hydrolase"/>
    <property type="match status" value="1"/>
</dbReference>
<evidence type="ECO:0000313" key="7">
    <source>
        <dbReference type="Proteomes" id="UP000756132"/>
    </source>
</evidence>
<dbReference type="RefSeq" id="XP_047765242.1">
    <property type="nucleotide sequence ID" value="XM_047910148.1"/>
</dbReference>
<gene>
    <name evidence="6" type="ORF">CLAFUR5_11000</name>
</gene>
<reference evidence="6" key="1">
    <citation type="submission" date="2021-12" db="EMBL/GenBank/DDBJ databases">
        <authorList>
            <person name="Zaccaron A."/>
            <person name="Stergiopoulos I."/>
        </authorList>
    </citation>
    <scope>NUCLEOTIDE SEQUENCE</scope>
    <source>
        <strain evidence="6">Race5_Kim</strain>
    </source>
</reference>
<dbReference type="Proteomes" id="UP000756132">
    <property type="component" value="Chromosome 8"/>
</dbReference>
<dbReference type="InterPro" id="IPR000639">
    <property type="entry name" value="Epox_hydrolase-like"/>
</dbReference>
<dbReference type="GeneID" id="71990878"/>
<keyword evidence="2" id="KW-0058">Aromatic hydrocarbons catabolism</keyword>
<comment type="similarity">
    <text evidence="1">Belongs to the peptidase S33 family.</text>
</comment>
<sequence length="402" mass="45163">MSEIKEYTINVPQAKIDRLMRRLQDTDFPSEIEDAGWGYGSPLPDIKRFVEYWKTKFDWRAHEKKINELPNYEVQVNVDKHGPVDMHFVHQKSSNPNAIPLLFVHGWPGSFLEVTKILPLLKGGDGKPAFHVVAPSLPNYGFSGPALKKGFNVARAAEACHKVMLALGYDQYVTQGGDWGMLITRACAYLYPQNVKACHINWPWAAKPEEFTNGTKPEPEYSEREKKQMAAGDNWFPFGMGDGRGYIAIQSTRPATLNFALRDSPVGMLAWTWDKLVAWTDDYPWTEDEVCLWVSLYIFSRAGPDAASYLYYEALHDPVEITVPIIQGYIDTPLGIADFPVEIANNPVSWRHTMGPIAFQKIYEKGGHFAGWERPTDIAEGLCEMFGKGGGAHGVVPGKDGY</sequence>
<dbReference type="EMBL" id="CP090170">
    <property type="protein sequence ID" value="UJO20876.1"/>
    <property type="molecule type" value="Genomic_DNA"/>
</dbReference>
<dbReference type="KEGG" id="ffu:CLAFUR5_11000"/>
<evidence type="ECO:0000259" key="5">
    <source>
        <dbReference type="Pfam" id="PF06441"/>
    </source>
</evidence>
<dbReference type="InterPro" id="IPR029058">
    <property type="entry name" value="AB_hydrolase_fold"/>
</dbReference>
<feature type="active site" description="Proton donor" evidence="4">
    <location>
        <position position="311"/>
    </location>
</feature>
<evidence type="ECO:0000313" key="6">
    <source>
        <dbReference type="EMBL" id="UJO20876.1"/>
    </source>
</evidence>
<dbReference type="InterPro" id="IPR010497">
    <property type="entry name" value="Epoxide_hydro_N"/>
</dbReference>
<name>A0A9Q8USK4_PASFU</name>
<dbReference type="PRINTS" id="PR00412">
    <property type="entry name" value="EPOXHYDRLASE"/>
</dbReference>